<keyword evidence="3" id="KW-0805">Transcription regulation</keyword>
<dbReference type="Gene3D" id="2.60.40.1490">
    <property type="entry name" value="Histone chaperone ASF1-like"/>
    <property type="match status" value="1"/>
</dbReference>
<comment type="subcellular location">
    <subcellularLocation>
        <location evidence="1">Nucleus</location>
    </subcellularLocation>
</comment>
<dbReference type="GO" id="GO:0006325">
    <property type="term" value="P:chromatin organization"/>
    <property type="evidence" value="ECO:0007669"/>
    <property type="project" value="InterPro"/>
</dbReference>
<dbReference type="InterPro" id="IPR036747">
    <property type="entry name" value="ASF1-like_sf"/>
</dbReference>
<dbReference type="Pfam" id="PF04729">
    <property type="entry name" value="ASF1_hist_chap"/>
    <property type="match status" value="1"/>
</dbReference>
<evidence type="ECO:0000256" key="2">
    <source>
        <dbReference type="ARBA" id="ARBA00006051"/>
    </source>
</evidence>
<evidence type="ECO:0000256" key="3">
    <source>
        <dbReference type="ARBA" id="ARBA00023015"/>
    </source>
</evidence>
<dbReference type="EMBL" id="HBHX01034015">
    <property type="protein sequence ID" value="CAE0118224.1"/>
    <property type="molecule type" value="Transcribed_RNA"/>
</dbReference>
<dbReference type="AlphaFoldDB" id="A0A7S3F174"/>
<protein>
    <submittedName>
        <fullName evidence="7">Uncharacterized protein</fullName>
    </submittedName>
</protein>
<accession>A0A7S3F174</accession>
<proteinExistence type="inferred from homology"/>
<gene>
    <name evidence="7" type="ORF">HERI1096_LOCUS18923</name>
</gene>
<dbReference type="InterPro" id="IPR006818">
    <property type="entry name" value="ASF1-like"/>
</dbReference>
<evidence type="ECO:0000256" key="1">
    <source>
        <dbReference type="ARBA" id="ARBA00004123"/>
    </source>
</evidence>
<dbReference type="GO" id="GO:0005634">
    <property type="term" value="C:nucleus"/>
    <property type="evidence" value="ECO:0007669"/>
    <property type="project" value="UniProtKB-SubCell"/>
</dbReference>
<name>A0A7S3F174_9EUKA</name>
<evidence type="ECO:0000256" key="5">
    <source>
        <dbReference type="ARBA" id="ARBA00023186"/>
    </source>
</evidence>
<comment type="similarity">
    <text evidence="2">Belongs to the ASF1 family.</text>
</comment>
<keyword evidence="6" id="KW-0539">Nucleus</keyword>
<reference evidence="7" key="1">
    <citation type="submission" date="2021-01" db="EMBL/GenBank/DDBJ databases">
        <authorList>
            <person name="Corre E."/>
            <person name="Pelletier E."/>
            <person name="Niang G."/>
            <person name="Scheremetjew M."/>
            <person name="Finn R."/>
            <person name="Kale V."/>
            <person name="Holt S."/>
            <person name="Cochrane G."/>
            <person name="Meng A."/>
            <person name="Brown T."/>
            <person name="Cohen L."/>
        </authorList>
    </citation>
    <scope>NUCLEOTIDE SEQUENCE</scope>
    <source>
        <strain evidence="7">CCMP281</strain>
    </source>
</reference>
<organism evidence="7">
    <name type="scientific">Haptolina ericina</name>
    <dbReference type="NCBI Taxonomy" id="156174"/>
    <lineage>
        <taxon>Eukaryota</taxon>
        <taxon>Haptista</taxon>
        <taxon>Haptophyta</taxon>
        <taxon>Prymnesiophyceae</taxon>
        <taxon>Prymnesiales</taxon>
        <taxon>Prymnesiaceae</taxon>
        <taxon>Haptolina</taxon>
    </lineage>
</organism>
<evidence type="ECO:0000256" key="4">
    <source>
        <dbReference type="ARBA" id="ARBA00023163"/>
    </source>
</evidence>
<evidence type="ECO:0000256" key="6">
    <source>
        <dbReference type="ARBA" id="ARBA00023242"/>
    </source>
</evidence>
<evidence type="ECO:0000313" key="7">
    <source>
        <dbReference type="EMBL" id="CAE0118224.1"/>
    </source>
</evidence>
<dbReference type="SUPFAM" id="SSF101546">
    <property type="entry name" value="ASF1-like"/>
    <property type="match status" value="1"/>
</dbReference>
<keyword evidence="4" id="KW-0804">Transcription</keyword>
<sequence length="133" mass="14565">MGDDVVSLQRLSVQPNSCPIDDPLDLEMDYTITKPLPDAHWQIKFVADQANKRKIVVLGETPVQDYDAGAQSMRFSVSEVSVSHLKQHVLANVGLLIAVLYSAGEEIVQISMVTQVTPSGDGTLLRSIYNPLD</sequence>
<keyword evidence="5" id="KW-0143">Chaperone</keyword>